<feature type="domain" description="N-acetyltransferase" evidence="1">
    <location>
        <begin position="1"/>
        <end position="160"/>
    </location>
</feature>
<dbReference type="RefSeq" id="WP_010367501.1">
    <property type="nucleotide sequence ID" value="NZ_AHBZ03000027.1"/>
</dbReference>
<sequence length="170" mass="18896">MIRTMTKADFIAFWPTFEAVILAQETYAFDPDMTCEQAYSVWCESALVSYVYEENNKILGSYYLKANGMGPSSHISNCGYMVSELARGKGIASALCEHSQHIAIELGFAAMQYNSVVSSNEVAIKLWGKLGYKIIGTIPQAYRHGTLGYIDSYIMHKQLLPPRVTGVQTT</sequence>
<dbReference type="GO" id="GO:0016747">
    <property type="term" value="F:acyltransferase activity, transferring groups other than amino-acyl groups"/>
    <property type="evidence" value="ECO:0007669"/>
    <property type="project" value="InterPro"/>
</dbReference>
<gene>
    <name evidence="2" type="ORF">PCIT_b1027</name>
</gene>
<dbReference type="CDD" id="cd04301">
    <property type="entry name" value="NAT_SF"/>
    <property type="match status" value="1"/>
</dbReference>
<reference evidence="2" key="1">
    <citation type="journal article" date="2012" name="J. Bacteriol.">
        <title>Genome sequences of type strains of seven species of the marine bacterium Pseudoalteromonas.</title>
        <authorList>
            <person name="Xie B.B."/>
            <person name="Shu Y.L."/>
            <person name="Qin Q.L."/>
            <person name="Rong J.C."/>
            <person name="Zhang X.Y."/>
            <person name="Chen X.L."/>
            <person name="Shi M."/>
            <person name="He H.L."/>
            <person name="Zhou B.C."/>
            <person name="Zhang Y.Z."/>
        </authorList>
    </citation>
    <scope>NUCLEOTIDE SEQUENCE</scope>
    <source>
        <strain evidence="2">DSM 8771</strain>
    </source>
</reference>
<dbReference type="Pfam" id="PF00583">
    <property type="entry name" value="Acetyltransf_1"/>
    <property type="match status" value="1"/>
</dbReference>
<dbReference type="PROSITE" id="PS51186">
    <property type="entry name" value="GNAT"/>
    <property type="match status" value="1"/>
</dbReference>
<dbReference type="InterPro" id="IPR000182">
    <property type="entry name" value="GNAT_dom"/>
</dbReference>
<dbReference type="PANTHER" id="PTHR43138:SF1">
    <property type="entry name" value="N-ACETYLTRANSFERASE ACA1"/>
    <property type="match status" value="1"/>
</dbReference>
<name>A0AAD4AFJ6_9GAMM</name>
<evidence type="ECO:0000313" key="2">
    <source>
        <dbReference type="EMBL" id="KAF7764923.1"/>
    </source>
</evidence>
<dbReference type="InterPro" id="IPR052742">
    <property type="entry name" value="Mito_N-acetyltransferase"/>
</dbReference>
<accession>A0AAD4AFJ6</accession>
<comment type="caution">
    <text evidence="2">The sequence shown here is derived from an EMBL/GenBank/DDBJ whole genome shotgun (WGS) entry which is preliminary data.</text>
</comment>
<dbReference type="EMBL" id="AHBZ03000027">
    <property type="protein sequence ID" value="KAF7764923.1"/>
    <property type="molecule type" value="Genomic_DNA"/>
</dbReference>
<dbReference type="SUPFAM" id="SSF55729">
    <property type="entry name" value="Acyl-CoA N-acyltransferases (Nat)"/>
    <property type="match status" value="1"/>
</dbReference>
<dbReference type="AlphaFoldDB" id="A0AAD4AFJ6"/>
<protein>
    <recommendedName>
        <fullName evidence="1">N-acetyltransferase domain-containing protein</fullName>
    </recommendedName>
</protein>
<dbReference type="InterPro" id="IPR016181">
    <property type="entry name" value="Acyl_CoA_acyltransferase"/>
</dbReference>
<dbReference type="Proteomes" id="UP000016487">
    <property type="component" value="Unassembled WGS sequence"/>
</dbReference>
<dbReference type="PANTHER" id="PTHR43138">
    <property type="entry name" value="ACETYLTRANSFERASE, GNAT FAMILY"/>
    <property type="match status" value="1"/>
</dbReference>
<proteinExistence type="predicted"/>
<organism evidence="2 3">
    <name type="scientific">Pseudoalteromonas citrea</name>
    <dbReference type="NCBI Taxonomy" id="43655"/>
    <lineage>
        <taxon>Bacteria</taxon>
        <taxon>Pseudomonadati</taxon>
        <taxon>Pseudomonadota</taxon>
        <taxon>Gammaproteobacteria</taxon>
        <taxon>Alteromonadales</taxon>
        <taxon>Pseudoalteromonadaceae</taxon>
        <taxon>Pseudoalteromonas</taxon>
    </lineage>
</organism>
<evidence type="ECO:0000313" key="3">
    <source>
        <dbReference type="Proteomes" id="UP000016487"/>
    </source>
</evidence>
<evidence type="ECO:0000259" key="1">
    <source>
        <dbReference type="PROSITE" id="PS51186"/>
    </source>
</evidence>
<dbReference type="Gene3D" id="3.40.630.30">
    <property type="match status" value="1"/>
</dbReference>
<reference evidence="2" key="2">
    <citation type="submission" date="2015-03" db="EMBL/GenBank/DDBJ databases">
        <title>Genome sequence of Pseudoalteromonas citrea.</title>
        <authorList>
            <person name="Xie B.-B."/>
            <person name="Rong J.-C."/>
            <person name="Qin Q.-L."/>
            <person name="Zhang Y.-Z."/>
        </authorList>
    </citation>
    <scope>NUCLEOTIDE SEQUENCE</scope>
    <source>
        <strain evidence="2">DSM 8771</strain>
    </source>
</reference>